<name>A0A381NMC2_9ZZZZ</name>
<accession>A0A381NMC2</accession>
<dbReference type="InterPro" id="IPR027555">
    <property type="entry name" value="Mo5U34_MeTrfas-like"/>
</dbReference>
<evidence type="ECO:0008006" key="2">
    <source>
        <dbReference type="Google" id="ProtNLM"/>
    </source>
</evidence>
<organism evidence="1">
    <name type="scientific">marine metagenome</name>
    <dbReference type="NCBI Taxonomy" id="408172"/>
    <lineage>
        <taxon>unclassified sequences</taxon>
        <taxon>metagenomes</taxon>
        <taxon>ecological metagenomes</taxon>
    </lineage>
</organism>
<protein>
    <recommendedName>
        <fullName evidence="2">DUF1698 domain-containing protein</fullName>
    </recommendedName>
</protein>
<dbReference type="CDD" id="cd02440">
    <property type="entry name" value="AdoMet_MTases"/>
    <property type="match status" value="1"/>
</dbReference>
<dbReference type="Gene3D" id="3.40.50.150">
    <property type="entry name" value="Vaccinia Virus protein VP39"/>
    <property type="match status" value="1"/>
</dbReference>
<proteinExistence type="predicted"/>
<dbReference type="SUPFAM" id="SSF53335">
    <property type="entry name" value="S-adenosyl-L-methionine-dependent methyltransferases"/>
    <property type="match status" value="1"/>
</dbReference>
<sequence>MRTHQFISEPDSGASPLSKEWRVRRRFARRLQLLRIPQDLTGLSVLDIGAWHGYFSFECERRGADRVLAVDSFAWDRFGMDEFLAAHERLGSRVEHRRLDVHELDVDEVGQFDLVLFLGVFYHLRDPVTALERIARVTRRLLVCETHVLLPFIHERYPLVPFFPGDERVGDQTYDLCGIPTMTALTEMLRFAGFSEVEVAYRPSFRYWKKLVALATNRPQSGRGIVHARP</sequence>
<evidence type="ECO:0000313" key="1">
    <source>
        <dbReference type="EMBL" id="SUZ55657.1"/>
    </source>
</evidence>
<reference evidence="1" key="1">
    <citation type="submission" date="2018-05" db="EMBL/GenBank/DDBJ databases">
        <authorList>
            <person name="Lanie J.A."/>
            <person name="Ng W.-L."/>
            <person name="Kazmierczak K.M."/>
            <person name="Andrzejewski T.M."/>
            <person name="Davidsen T.M."/>
            <person name="Wayne K.J."/>
            <person name="Tettelin H."/>
            <person name="Glass J.I."/>
            <person name="Rusch D."/>
            <person name="Podicherti R."/>
            <person name="Tsui H.-C.T."/>
            <person name="Winkler M.E."/>
        </authorList>
    </citation>
    <scope>NUCLEOTIDE SEQUENCE</scope>
</reference>
<gene>
    <name evidence="1" type="ORF">METZ01_LOCUS8511</name>
</gene>
<dbReference type="AlphaFoldDB" id="A0A381NMC2"/>
<dbReference type="EMBL" id="UINC01000454">
    <property type="protein sequence ID" value="SUZ55657.1"/>
    <property type="molecule type" value="Genomic_DNA"/>
</dbReference>
<dbReference type="InterPro" id="IPR029063">
    <property type="entry name" value="SAM-dependent_MTases_sf"/>
</dbReference>
<dbReference type="Pfam" id="PF08003">
    <property type="entry name" value="Methyltransf_9"/>
    <property type="match status" value="1"/>
</dbReference>